<feature type="transmembrane region" description="Helical" evidence="7">
    <location>
        <begin position="320"/>
        <end position="347"/>
    </location>
</feature>
<feature type="domain" description="Major facilitator superfamily (MFS) profile" evidence="8">
    <location>
        <begin position="229"/>
        <end position="413"/>
    </location>
</feature>
<dbReference type="InterPro" id="IPR011701">
    <property type="entry name" value="MFS"/>
</dbReference>
<sequence length="413" mass="41640">MTSTVQQAAPLHRDAVTAAGYSAIVAWGWFVFASGPVLPLLGLEMGLSKTLVGLHATALSVGSVLSAPLLVPLVRRLRRWGAMSVGAGCTGLAAVLLSVGPLLPAGGLVLTLGGMVAAGCGGTLLTATATAVLDGHHGRASGAAVSEANGAGSGIGIVAPLAVGASVAAGLTWRPALLLMLPLALATALLMRWVLRRDRQGLVDASALRAAPTPAHGEDGRRIPLPRRVWVILAVVMTGVGMEVSLNTWSAELLRERTPLDAAGSSAVVAAFALGMTVGRFGAVPLARRWSSSRLLQLAVLVLGAGWSLLWLSTLASTGWVVPAVVGLALSGAGAGAFFPIGSAWLVRSTGGQAERGMARVSIGVGLAAGSVPFAVGVLADRVGIHLALVAVPLLLVVVVGSLAVLWSRAVHD</sequence>
<evidence type="ECO:0000256" key="2">
    <source>
        <dbReference type="ARBA" id="ARBA00008335"/>
    </source>
</evidence>
<comment type="subcellular location">
    <subcellularLocation>
        <location evidence="1">Cell membrane</location>
        <topology evidence="1">Multi-pass membrane protein</topology>
    </subcellularLocation>
</comment>
<dbReference type="EMBL" id="JBHRWW010000001">
    <property type="protein sequence ID" value="MFC3687008.1"/>
    <property type="molecule type" value="Genomic_DNA"/>
</dbReference>
<accession>A0ABV7WCP6</accession>
<evidence type="ECO:0000256" key="6">
    <source>
        <dbReference type="ARBA" id="ARBA00023136"/>
    </source>
</evidence>
<feature type="transmembrane region" description="Helical" evidence="7">
    <location>
        <begin position="262"/>
        <end position="283"/>
    </location>
</feature>
<feature type="transmembrane region" description="Helical" evidence="7">
    <location>
        <begin position="53"/>
        <end position="73"/>
    </location>
</feature>
<gene>
    <name evidence="9" type="ORF">ACFOLH_01485</name>
</gene>
<evidence type="ECO:0000313" key="9">
    <source>
        <dbReference type="EMBL" id="MFC3687008.1"/>
    </source>
</evidence>
<evidence type="ECO:0000256" key="5">
    <source>
        <dbReference type="ARBA" id="ARBA00022989"/>
    </source>
</evidence>
<dbReference type="InterPro" id="IPR020846">
    <property type="entry name" value="MFS_dom"/>
</dbReference>
<comment type="similarity">
    <text evidence="2">Belongs to the major facilitator superfamily.</text>
</comment>
<evidence type="ECO:0000259" key="8">
    <source>
        <dbReference type="PROSITE" id="PS50850"/>
    </source>
</evidence>
<feature type="transmembrane region" description="Helical" evidence="7">
    <location>
        <begin position="21"/>
        <end position="41"/>
    </location>
</feature>
<dbReference type="RefSeq" id="WP_340291994.1">
    <property type="nucleotide sequence ID" value="NZ_JBBEOI010000056.1"/>
</dbReference>
<keyword evidence="6 7" id="KW-0472">Membrane</keyword>
<dbReference type="PANTHER" id="PTHR23514">
    <property type="entry name" value="BYPASS OF STOP CODON PROTEIN 6"/>
    <property type="match status" value="1"/>
</dbReference>
<organism evidence="9 10">
    <name type="scientific">Aquipuribacter hungaricus</name>
    <dbReference type="NCBI Taxonomy" id="545624"/>
    <lineage>
        <taxon>Bacteria</taxon>
        <taxon>Bacillati</taxon>
        <taxon>Actinomycetota</taxon>
        <taxon>Actinomycetes</taxon>
        <taxon>Micrococcales</taxon>
        <taxon>Intrasporangiaceae</taxon>
        <taxon>Aquipuribacter</taxon>
    </lineage>
</organism>
<dbReference type="InterPro" id="IPR036259">
    <property type="entry name" value="MFS_trans_sf"/>
</dbReference>
<keyword evidence="10" id="KW-1185">Reference proteome</keyword>
<dbReference type="Pfam" id="PF07690">
    <property type="entry name" value="MFS_1"/>
    <property type="match status" value="1"/>
</dbReference>
<dbReference type="PANTHER" id="PTHR23514:SF3">
    <property type="entry name" value="BYPASS OF STOP CODON PROTEIN 6"/>
    <property type="match status" value="1"/>
</dbReference>
<evidence type="ECO:0000256" key="4">
    <source>
        <dbReference type="ARBA" id="ARBA00022692"/>
    </source>
</evidence>
<keyword evidence="3" id="KW-0813">Transport</keyword>
<feature type="transmembrane region" description="Helical" evidence="7">
    <location>
        <begin position="385"/>
        <end position="407"/>
    </location>
</feature>
<evidence type="ECO:0000256" key="3">
    <source>
        <dbReference type="ARBA" id="ARBA00022448"/>
    </source>
</evidence>
<name>A0ABV7WCP6_9MICO</name>
<feature type="transmembrane region" description="Helical" evidence="7">
    <location>
        <begin position="295"/>
        <end position="314"/>
    </location>
</feature>
<keyword evidence="5 7" id="KW-1133">Transmembrane helix</keyword>
<reference evidence="10" key="1">
    <citation type="journal article" date="2019" name="Int. J. Syst. Evol. Microbiol.">
        <title>The Global Catalogue of Microorganisms (GCM) 10K type strain sequencing project: providing services to taxonomists for standard genome sequencing and annotation.</title>
        <authorList>
            <consortium name="The Broad Institute Genomics Platform"/>
            <consortium name="The Broad Institute Genome Sequencing Center for Infectious Disease"/>
            <person name="Wu L."/>
            <person name="Ma J."/>
        </authorList>
    </citation>
    <scope>NUCLEOTIDE SEQUENCE [LARGE SCALE GENOMIC DNA]</scope>
    <source>
        <strain evidence="10">NCAIM B.02333</strain>
    </source>
</reference>
<evidence type="ECO:0000256" key="1">
    <source>
        <dbReference type="ARBA" id="ARBA00004651"/>
    </source>
</evidence>
<dbReference type="Proteomes" id="UP001595685">
    <property type="component" value="Unassembled WGS sequence"/>
</dbReference>
<feature type="transmembrane region" description="Helical" evidence="7">
    <location>
        <begin position="359"/>
        <end position="379"/>
    </location>
</feature>
<feature type="transmembrane region" description="Helical" evidence="7">
    <location>
        <begin position="109"/>
        <end position="133"/>
    </location>
</feature>
<feature type="transmembrane region" description="Helical" evidence="7">
    <location>
        <begin position="177"/>
        <end position="195"/>
    </location>
</feature>
<evidence type="ECO:0000256" key="7">
    <source>
        <dbReference type="SAM" id="Phobius"/>
    </source>
</evidence>
<dbReference type="PROSITE" id="PS50850">
    <property type="entry name" value="MFS"/>
    <property type="match status" value="1"/>
</dbReference>
<comment type="caution">
    <text evidence="9">The sequence shown here is derived from an EMBL/GenBank/DDBJ whole genome shotgun (WGS) entry which is preliminary data.</text>
</comment>
<evidence type="ECO:0000313" key="10">
    <source>
        <dbReference type="Proteomes" id="UP001595685"/>
    </source>
</evidence>
<dbReference type="Gene3D" id="1.20.1250.20">
    <property type="entry name" value="MFS general substrate transporter like domains"/>
    <property type="match status" value="2"/>
</dbReference>
<proteinExistence type="inferred from homology"/>
<keyword evidence="4 7" id="KW-0812">Transmembrane</keyword>
<feature type="transmembrane region" description="Helical" evidence="7">
    <location>
        <begin position="154"/>
        <end position="171"/>
    </location>
</feature>
<feature type="transmembrane region" description="Helical" evidence="7">
    <location>
        <begin position="80"/>
        <end position="103"/>
    </location>
</feature>
<protein>
    <submittedName>
        <fullName evidence="9">MFS transporter</fullName>
    </submittedName>
</protein>
<dbReference type="InterPro" id="IPR051788">
    <property type="entry name" value="MFS_Transporter"/>
</dbReference>
<feature type="transmembrane region" description="Helical" evidence="7">
    <location>
        <begin position="229"/>
        <end position="250"/>
    </location>
</feature>
<dbReference type="SUPFAM" id="SSF103473">
    <property type="entry name" value="MFS general substrate transporter"/>
    <property type="match status" value="1"/>
</dbReference>